<sequence length="31" mass="3110">MVTNAEPVNFHSAIACAPAANAPLESPLACV</sequence>
<reference evidence="1 2" key="1">
    <citation type="submission" date="2019-09" db="EMBL/GenBank/DDBJ databases">
        <authorList>
            <person name="Depoorter E."/>
        </authorList>
    </citation>
    <scope>NUCLEOTIDE SEQUENCE [LARGE SCALE GENOMIC DNA]</scope>
    <source>
        <strain evidence="1">R-71171</strain>
    </source>
</reference>
<protein>
    <submittedName>
        <fullName evidence="1">Uncharacterized protein</fullName>
    </submittedName>
</protein>
<dbReference type="Proteomes" id="UP000494182">
    <property type="component" value="Unassembled WGS sequence"/>
</dbReference>
<evidence type="ECO:0000313" key="1">
    <source>
        <dbReference type="EMBL" id="VWD46590.1"/>
    </source>
</evidence>
<dbReference type="AlphaFoldDB" id="A0A6P3AI66"/>
<dbReference type="EMBL" id="CABVQT010000015">
    <property type="protein sequence ID" value="VWD46590.1"/>
    <property type="molecule type" value="Genomic_DNA"/>
</dbReference>
<gene>
    <name evidence="1" type="ORF">BCO71171_05046</name>
</gene>
<name>A0A6P3AI66_9BURK</name>
<proteinExistence type="predicted"/>
<evidence type="ECO:0000313" key="2">
    <source>
        <dbReference type="Proteomes" id="UP000494182"/>
    </source>
</evidence>
<accession>A0A6P3AI66</accession>
<organism evidence="1 2">
    <name type="scientific">Burkholderia contaminans</name>
    <dbReference type="NCBI Taxonomy" id="488447"/>
    <lineage>
        <taxon>Bacteria</taxon>
        <taxon>Pseudomonadati</taxon>
        <taxon>Pseudomonadota</taxon>
        <taxon>Betaproteobacteria</taxon>
        <taxon>Burkholderiales</taxon>
        <taxon>Burkholderiaceae</taxon>
        <taxon>Burkholderia</taxon>
        <taxon>Burkholderia cepacia complex</taxon>
    </lineage>
</organism>